<dbReference type="AlphaFoldDB" id="A0A7J8FIH3"/>
<name>A0A7J8FIH3_ROUAE</name>
<protein>
    <submittedName>
        <fullName evidence="2">Uncharacterized protein</fullName>
    </submittedName>
</protein>
<feature type="region of interest" description="Disordered" evidence="1">
    <location>
        <begin position="13"/>
        <end position="85"/>
    </location>
</feature>
<feature type="compositionally biased region" description="Pro residues" evidence="1">
    <location>
        <begin position="137"/>
        <end position="154"/>
    </location>
</feature>
<organism evidence="2 3">
    <name type="scientific">Rousettus aegyptiacus</name>
    <name type="common">Egyptian fruit bat</name>
    <name type="synonym">Pteropus aegyptiacus</name>
    <dbReference type="NCBI Taxonomy" id="9407"/>
    <lineage>
        <taxon>Eukaryota</taxon>
        <taxon>Metazoa</taxon>
        <taxon>Chordata</taxon>
        <taxon>Craniata</taxon>
        <taxon>Vertebrata</taxon>
        <taxon>Euteleostomi</taxon>
        <taxon>Mammalia</taxon>
        <taxon>Eutheria</taxon>
        <taxon>Laurasiatheria</taxon>
        <taxon>Chiroptera</taxon>
        <taxon>Yinpterochiroptera</taxon>
        <taxon>Pteropodoidea</taxon>
        <taxon>Pteropodidae</taxon>
        <taxon>Rousettinae</taxon>
        <taxon>Rousettus</taxon>
    </lineage>
</organism>
<sequence length="263" mass="27977">MICDKLFARAKPPGAVQARGTRPTGRTWRVPREPAIGNEPPRADGSRREVSLSGLNARQPQEMARPGAELPSCGRGPEGGRAGSTALSTELAFFAGGGGRSEIWPPRLGQRASTLSSIGPGHRGQHPAREGRAASPTPRPRPDTPPSAPPPPLSGRPSPSHALWGLGRAAPLLRLKRSPCKKGVTKTASHGVALTTRQVGALQGAWRRASAQEFGYERSFCYRDLIRAHDPLMLSNPMTPPTLPLPPPPPPPSRPHLQLVSLC</sequence>
<reference evidence="2 3" key="1">
    <citation type="journal article" date="2020" name="Nature">
        <title>Six reference-quality genomes reveal evolution of bat adaptations.</title>
        <authorList>
            <person name="Jebb D."/>
            <person name="Huang Z."/>
            <person name="Pippel M."/>
            <person name="Hughes G.M."/>
            <person name="Lavrichenko K."/>
            <person name="Devanna P."/>
            <person name="Winkler S."/>
            <person name="Jermiin L.S."/>
            <person name="Skirmuntt E.C."/>
            <person name="Katzourakis A."/>
            <person name="Burkitt-Gray L."/>
            <person name="Ray D.A."/>
            <person name="Sullivan K.A.M."/>
            <person name="Roscito J.G."/>
            <person name="Kirilenko B.M."/>
            <person name="Davalos L.M."/>
            <person name="Corthals A.P."/>
            <person name="Power M.L."/>
            <person name="Jones G."/>
            <person name="Ransome R.D."/>
            <person name="Dechmann D.K.N."/>
            <person name="Locatelli A.G."/>
            <person name="Puechmaille S.J."/>
            <person name="Fedrigo O."/>
            <person name="Jarvis E.D."/>
            <person name="Hiller M."/>
            <person name="Vernes S.C."/>
            <person name="Myers E.W."/>
            <person name="Teeling E.C."/>
        </authorList>
    </citation>
    <scope>NUCLEOTIDE SEQUENCE [LARGE SCALE GENOMIC DNA]</scope>
    <source>
        <strain evidence="2">MRouAeg1</strain>
        <tissue evidence="2">Muscle</tissue>
    </source>
</reference>
<evidence type="ECO:0000313" key="2">
    <source>
        <dbReference type="EMBL" id="KAF6447390.1"/>
    </source>
</evidence>
<keyword evidence="3" id="KW-1185">Reference proteome</keyword>
<comment type="caution">
    <text evidence="2">The sequence shown here is derived from an EMBL/GenBank/DDBJ whole genome shotgun (WGS) entry which is preliminary data.</text>
</comment>
<dbReference type="Proteomes" id="UP000593571">
    <property type="component" value="Unassembled WGS sequence"/>
</dbReference>
<gene>
    <name evidence="2" type="ORF">HJG63_011852</name>
</gene>
<evidence type="ECO:0000256" key="1">
    <source>
        <dbReference type="SAM" id="MobiDB-lite"/>
    </source>
</evidence>
<accession>A0A7J8FIH3</accession>
<proteinExistence type="predicted"/>
<feature type="compositionally biased region" description="Basic and acidic residues" evidence="1">
    <location>
        <begin position="41"/>
        <end position="50"/>
    </location>
</feature>
<dbReference type="EMBL" id="JACASE010000007">
    <property type="protein sequence ID" value="KAF6447390.1"/>
    <property type="molecule type" value="Genomic_DNA"/>
</dbReference>
<feature type="region of interest" description="Disordered" evidence="1">
    <location>
        <begin position="111"/>
        <end position="164"/>
    </location>
</feature>
<evidence type="ECO:0000313" key="3">
    <source>
        <dbReference type="Proteomes" id="UP000593571"/>
    </source>
</evidence>